<evidence type="ECO:0000256" key="4">
    <source>
        <dbReference type="ARBA" id="ARBA00023136"/>
    </source>
</evidence>
<gene>
    <name evidence="7" type="ORF">SPIL2461_LOCUS8168</name>
</gene>
<feature type="transmembrane region" description="Helical" evidence="6">
    <location>
        <begin position="304"/>
        <end position="324"/>
    </location>
</feature>
<feature type="transmembrane region" description="Helical" evidence="6">
    <location>
        <begin position="174"/>
        <end position="193"/>
    </location>
</feature>
<name>A0A812P916_SYMPI</name>
<sequence length="362" mass="39686">MSAELQSTHFLGDIMKYRQTSPTASEATTLPCGSEAAYQDSDFDTDSDCPESPLNQTKLPPTATQGALDLVRKESRLLVGLIKDNLNAGATPVVVMYVATACATTGATWRGTLAAAAMGLLYLTVFDLVNQWSGVTEDVINKPWRPIPKGLMTVWGCKVRCGVVAIACLAVSHAYSLMLPCVLCFSATFGYAVGWDKNFVFRGFVFMPMIFMIHFIVATRLALGPASESKALWEWAALFVAYYTVPFLLADLRDVLGDAEVGRRTLPVLLGAGRFRAMLFVLVAMLSPPALQQMLAAVWAEQAVLAWVCLLWNFMFVVAILYYLAAGNSRREHILAYKLVVCMYTFGTAPCFYFIIPATLQT</sequence>
<evidence type="ECO:0000256" key="6">
    <source>
        <dbReference type="SAM" id="Phobius"/>
    </source>
</evidence>
<keyword evidence="2 6" id="KW-0812">Transmembrane</keyword>
<reference evidence="7" key="1">
    <citation type="submission" date="2021-02" db="EMBL/GenBank/DDBJ databases">
        <authorList>
            <person name="Dougan E. K."/>
            <person name="Rhodes N."/>
            <person name="Thang M."/>
            <person name="Chan C."/>
        </authorList>
    </citation>
    <scope>NUCLEOTIDE SEQUENCE</scope>
</reference>
<comment type="caution">
    <text evidence="7">The sequence shown here is derived from an EMBL/GenBank/DDBJ whole genome shotgun (WGS) entry which is preliminary data.</text>
</comment>
<dbReference type="AlphaFoldDB" id="A0A812P916"/>
<comment type="subcellular location">
    <subcellularLocation>
        <location evidence="1">Membrane</location>
        <topology evidence="1">Multi-pass membrane protein</topology>
    </subcellularLocation>
</comment>
<dbReference type="Proteomes" id="UP000649617">
    <property type="component" value="Unassembled WGS sequence"/>
</dbReference>
<evidence type="ECO:0000256" key="1">
    <source>
        <dbReference type="ARBA" id="ARBA00004141"/>
    </source>
</evidence>
<feature type="transmembrane region" description="Helical" evidence="6">
    <location>
        <begin position="336"/>
        <end position="356"/>
    </location>
</feature>
<dbReference type="Pfam" id="PF01040">
    <property type="entry name" value="UbiA"/>
    <property type="match status" value="1"/>
</dbReference>
<keyword evidence="4 6" id="KW-0472">Membrane</keyword>
<accession>A0A812P916</accession>
<dbReference type="EMBL" id="CAJNIZ010013202">
    <property type="protein sequence ID" value="CAE7344956.1"/>
    <property type="molecule type" value="Genomic_DNA"/>
</dbReference>
<dbReference type="GO" id="GO:0016020">
    <property type="term" value="C:membrane"/>
    <property type="evidence" value="ECO:0007669"/>
    <property type="project" value="UniProtKB-SubCell"/>
</dbReference>
<evidence type="ECO:0000313" key="7">
    <source>
        <dbReference type="EMBL" id="CAE7344956.1"/>
    </source>
</evidence>
<dbReference type="InterPro" id="IPR050475">
    <property type="entry name" value="Prenyltransferase_related"/>
</dbReference>
<evidence type="ECO:0000256" key="5">
    <source>
        <dbReference type="SAM" id="MobiDB-lite"/>
    </source>
</evidence>
<feature type="transmembrane region" description="Helical" evidence="6">
    <location>
        <begin position="235"/>
        <end position="256"/>
    </location>
</feature>
<dbReference type="GO" id="GO:0016765">
    <property type="term" value="F:transferase activity, transferring alkyl or aryl (other than methyl) groups"/>
    <property type="evidence" value="ECO:0007669"/>
    <property type="project" value="InterPro"/>
</dbReference>
<dbReference type="OrthoDB" id="434972at2759"/>
<organism evidence="7 8">
    <name type="scientific">Symbiodinium pilosum</name>
    <name type="common">Dinoflagellate</name>
    <dbReference type="NCBI Taxonomy" id="2952"/>
    <lineage>
        <taxon>Eukaryota</taxon>
        <taxon>Sar</taxon>
        <taxon>Alveolata</taxon>
        <taxon>Dinophyceae</taxon>
        <taxon>Suessiales</taxon>
        <taxon>Symbiodiniaceae</taxon>
        <taxon>Symbiodinium</taxon>
    </lineage>
</organism>
<dbReference type="PANTHER" id="PTHR42723:SF1">
    <property type="entry name" value="CHLOROPHYLL SYNTHASE, CHLOROPLASTIC"/>
    <property type="match status" value="1"/>
</dbReference>
<protein>
    <submittedName>
        <fullName evidence="7">Uncharacterized protein</fullName>
    </submittedName>
</protein>
<keyword evidence="3 6" id="KW-1133">Transmembrane helix</keyword>
<dbReference type="InterPro" id="IPR000537">
    <property type="entry name" value="UbiA_prenyltransferase"/>
</dbReference>
<proteinExistence type="predicted"/>
<evidence type="ECO:0000256" key="3">
    <source>
        <dbReference type="ARBA" id="ARBA00022989"/>
    </source>
</evidence>
<evidence type="ECO:0000313" key="8">
    <source>
        <dbReference type="Proteomes" id="UP000649617"/>
    </source>
</evidence>
<dbReference type="PANTHER" id="PTHR42723">
    <property type="entry name" value="CHLOROPHYLL SYNTHASE"/>
    <property type="match status" value="1"/>
</dbReference>
<keyword evidence="8" id="KW-1185">Reference proteome</keyword>
<feature type="transmembrane region" description="Helical" evidence="6">
    <location>
        <begin position="200"/>
        <end position="223"/>
    </location>
</feature>
<feature type="region of interest" description="Disordered" evidence="5">
    <location>
        <begin position="39"/>
        <end position="61"/>
    </location>
</feature>
<evidence type="ECO:0000256" key="2">
    <source>
        <dbReference type="ARBA" id="ARBA00022692"/>
    </source>
</evidence>
<feature type="transmembrane region" description="Helical" evidence="6">
    <location>
        <begin position="277"/>
        <end position="298"/>
    </location>
</feature>